<dbReference type="Proteomes" id="UP000604117">
    <property type="component" value="Unassembled WGS sequence"/>
</dbReference>
<evidence type="ECO:0000313" key="2">
    <source>
        <dbReference type="Proteomes" id="UP000604117"/>
    </source>
</evidence>
<organism evidence="1 2">
    <name type="scientific">Asanoa siamensis</name>
    <dbReference type="NCBI Taxonomy" id="926357"/>
    <lineage>
        <taxon>Bacteria</taxon>
        <taxon>Bacillati</taxon>
        <taxon>Actinomycetota</taxon>
        <taxon>Actinomycetes</taxon>
        <taxon>Micromonosporales</taxon>
        <taxon>Micromonosporaceae</taxon>
        <taxon>Asanoa</taxon>
    </lineage>
</organism>
<evidence type="ECO:0000313" key="1">
    <source>
        <dbReference type="EMBL" id="GIF77323.1"/>
    </source>
</evidence>
<dbReference type="InterPro" id="IPR050275">
    <property type="entry name" value="PGM_Phosphatase"/>
</dbReference>
<dbReference type="PANTHER" id="PTHR48100">
    <property type="entry name" value="BROAD-SPECIFICITY PHOSPHATASE YOR283W-RELATED"/>
    <property type="match status" value="1"/>
</dbReference>
<proteinExistence type="predicted"/>
<dbReference type="CDD" id="cd07067">
    <property type="entry name" value="HP_PGM_like"/>
    <property type="match status" value="1"/>
</dbReference>
<dbReference type="SMART" id="SM00855">
    <property type="entry name" value="PGAM"/>
    <property type="match status" value="1"/>
</dbReference>
<dbReference type="InterPro" id="IPR029033">
    <property type="entry name" value="His_PPase_superfam"/>
</dbReference>
<gene>
    <name evidence="1" type="primary">gpm_2</name>
    <name evidence="1" type="ORF">Asi02nite_68410</name>
</gene>
<keyword evidence="2" id="KW-1185">Reference proteome</keyword>
<dbReference type="PANTHER" id="PTHR48100:SF15">
    <property type="entry name" value="SEDOHEPTULOSE 1,7-BISPHOSPHATASE"/>
    <property type="match status" value="1"/>
</dbReference>
<dbReference type="InterPro" id="IPR013078">
    <property type="entry name" value="His_Pase_superF_clade-1"/>
</dbReference>
<name>A0ABQ4D1A5_9ACTN</name>
<dbReference type="SUPFAM" id="SSF53254">
    <property type="entry name" value="Phosphoglycerate mutase-like"/>
    <property type="match status" value="1"/>
</dbReference>
<sequence>MDGMAEIVLVRHGQTQWSLTGKHTSYSDIELTDDGQRQARELGARLEDRAFAAVISSPRQRAVRTAELAGLPITEIDDDLAEWNYGRYEGITSAEIHERYDPKWSLWTDGAPDGETPAQVQTRVDRVVAKAAKLLDQGDVALVGHGHCLRVVGARWIGLDSAGGGLLKLDTATISVLGHEHGARVIQQWNSGR</sequence>
<protein>
    <submittedName>
        <fullName evidence="1">Phosphoglycerate mutase</fullName>
    </submittedName>
</protein>
<dbReference type="Gene3D" id="3.40.50.1240">
    <property type="entry name" value="Phosphoglycerate mutase-like"/>
    <property type="match status" value="1"/>
</dbReference>
<dbReference type="Pfam" id="PF00300">
    <property type="entry name" value="His_Phos_1"/>
    <property type="match status" value="1"/>
</dbReference>
<accession>A0ABQ4D1A5</accession>
<reference evidence="1 2" key="1">
    <citation type="submission" date="2021-01" db="EMBL/GenBank/DDBJ databases">
        <title>Whole genome shotgun sequence of Asanoa siamensis NBRC 107932.</title>
        <authorList>
            <person name="Komaki H."/>
            <person name="Tamura T."/>
        </authorList>
    </citation>
    <scope>NUCLEOTIDE SEQUENCE [LARGE SCALE GENOMIC DNA]</scope>
    <source>
        <strain evidence="1 2">NBRC 107932</strain>
    </source>
</reference>
<dbReference type="EMBL" id="BONE01000086">
    <property type="protein sequence ID" value="GIF77323.1"/>
    <property type="molecule type" value="Genomic_DNA"/>
</dbReference>
<comment type="caution">
    <text evidence="1">The sequence shown here is derived from an EMBL/GenBank/DDBJ whole genome shotgun (WGS) entry which is preliminary data.</text>
</comment>